<sequence length="610" mass="72123">MLKKSLILLSLASSVMAQIPFGDTPYVIDLSSSERDNYIYEKDSYGRLQNSQWYELTWYKLQTDFKIDIDKYIEFYNGQTFNEAKINYYSQFDFSKEERFHLTDTRPLREWGFLNHPPLLEKLDNLSKFSKNYHQIDYKNLNHRFFTESFNKKMDKVSKSELSFGNKIEVLENTNSYQRKLSLIKNAKDEILMSSLSFVCDSSVKVLVSELIKAKNRGVEVYAMDDSMMSKLLGHSECPKRLKKAGVQFIRANDFWRHEGRTVYHHKKLIIDGEIAIVGGQNQLNADNLSMGTDFKNKDIDILIEGPMVTDIAIGFLKDWQYFKKKKTRPIRDHKRRIVRYTGKDIHNLSHKLSMYETKRDEERLLQKRGQEYYREILNDSDRRMKGVCRFIQQSPYENQRNIGEAYLLALDNTKNYLGIMDPIRTDTYYPSVFKDAPFIEKLDSFKMFNKLHFKVKSLQERGLPVDFITTGTDMTGNEIIDFKNQEIRKLLEDYDLSEKKRNKKIKKKVKSIDKWNDYFGVAHFNNLINDYAKYDTTNVWLHLSFLHSKVFYFDRILSSIGSYNFQHNATDHSYENTILCLDEQLNKELDEVFVRDMANSVPLKFNKIK</sequence>
<dbReference type="InterPro" id="IPR001736">
    <property type="entry name" value="PLipase_D/transphosphatidylase"/>
</dbReference>
<gene>
    <name evidence="3" type="ORF">DAY19_02705</name>
</gene>
<protein>
    <submittedName>
        <fullName evidence="3">Phosphatidylserine/phosphatidylglycerophosphate/ cardiolipin synthase family protein</fullName>
    </submittedName>
</protein>
<dbReference type="RefSeq" id="WP_114705644.1">
    <property type="nucleotide sequence ID" value="NZ_QDKL01000001.1"/>
</dbReference>
<dbReference type="Pfam" id="PF13091">
    <property type="entry name" value="PLDc_2"/>
    <property type="match status" value="2"/>
</dbReference>
<evidence type="ECO:0000259" key="2">
    <source>
        <dbReference type="PROSITE" id="PS50035"/>
    </source>
</evidence>
<evidence type="ECO:0000313" key="4">
    <source>
        <dbReference type="Proteomes" id="UP000443582"/>
    </source>
</evidence>
<dbReference type="PANTHER" id="PTHR21248">
    <property type="entry name" value="CARDIOLIPIN SYNTHASE"/>
    <property type="match status" value="1"/>
</dbReference>
<feature type="domain" description="PLD phosphodiesterase" evidence="2">
    <location>
        <begin position="543"/>
        <end position="570"/>
    </location>
</feature>
<feature type="domain" description="PLD phosphodiesterase" evidence="2">
    <location>
        <begin position="260"/>
        <end position="287"/>
    </location>
</feature>
<dbReference type="Proteomes" id="UP000443582">
    <property type="component" value="Unassembled WGS sequence"/>
</dbReference>
<reference evidence="4" key="1">
    <citation type="journal article" date="2019" name="Int. J. Syst. Evol. Microbiol.">
        <title>Halobacteriovorax valvorus sp. nov., a novel prokaryotic predator isolated from coastal seawater of China.</title>
        <authorList>
            <person name="Chen M.-X."/>
        </authorList>
    </citation>
    <scope>NUCLEOTIDE SEQUENCE [LARGE SCALE GENOMIC DNA]</scope>
    <source>
        <strain evidence="4">BL9</strain>
    </source>
</reference>
<dbReference type="PANTHER" id="PTHR21248:SF22">
    <property type="entry name" value="PHOSPHOLIPASE D"/>
    <property type="match status" value="1"/>
</dbReference>
<dbReference type="PROSITE" id="PS50035">
    <property type="entry name" value="PLD"/>
    <property type="match status" value="2"/>
</dbReference>
<proteinExistence type="predicted"/>
<dbReference type="Gene3D" id="3.30.870.10">
    <property type="entry name" value="Endonuclease Chain A"/>
    <property type="match status" value="2"/>
</dbReference>
<keyword evidence="1" id="KW-0732">Signal</keyword>
<accession>A0ABY0IJP3</accession>
<evidence type="ECO:0000313" key="3">
    <source>
        <dbReference type="EMBL" id="RZF22700.1"/>
    </source>
</evidence>
<organism evidence="3 4">
    <name type="scientific">Halobacteriovorax vibrionivorans</name>
    <dbReference type="NCBI Taxonomy" id="2152716"/>
    <lineage>
        <taxon>Bacteria</taxon>
        <taxon>Pseudomonadati</taxon>
        <taxon>Bdellovibrionota</taxon>
        <taxon>Bacteriovoracia</taxon>
        <taxon>Bacteriovoracales</taxon>
        <taxon>Halobacteriovoraceae</taxon>
        <taxon>Halobacteriovorax</taxon>
    </lineage>
</organism>
<dbReference type="SUPFAM" id="SSF56024">
    <property type="entry name" value="Phospholipase D/nuclease"/>
    <property type="match status" value="2"/>
</dbReference>
<feature type="chain" id="PRO_5047232174" evidence="1">
    <location>
        <begin position="18"/>
        <end position="610"/>
    </location>
</feature>
<comment type="caution">
    <text evidence="3">The sequence shown here is derived from an EMBL/GenBank/DDBJ whole genome shotgun (WGS) entry which is preliminary data.</text>
</comment>
<feature type="signal peptide" evidence="1">
    <location>
        <begin position="1"/>
        <end position="17"/>
    </location>
</feature>
<evidence type="ECO:0000256" key="1">
    <source>
        <dbReference type="SAM" id="SignalP"/>
    </source>
</evidence>
<keyword evidence="4" id="KW-1185">Reference proteome</keyword>
<dbReference type="EMBL" id="QDKL01000001">
    <property type="protein sequence ID" value="RZF22700.1"/>
    <property type="molecule type" value="Genomic_DNA"/>
</dbReference>
<dbReference type="InterPro" id="IPR025202">
    <property type="entry name" value="PLD-like_dom"/>
</dbReference>
<name>A0ABY0IJP3_9BACT</name>